<comment type="caution">
    <text evidence="1">The sequence shown here is derived from an EMBL/GenBank/DDBJ whole genome shotgun (WGS) entry which is preliminary data.</text>
</comment>
<dbReference type="RefSeq" id="WP_273481784.1">
    <property type="nucleotide sequence ID" value="NZ_JACHMY010000001.1"/>
</dbReference>
<organism evidence="1 2">
    <name type="scientific">Kribbella italica</name>
    <dbReference type="NCBI Taxonomy" id="1540520"/>
    <lineage>
        <taxon>Bacteria</taxon>
        <taxon>Bacillati</taxon>
        <taxon>Actinomycetota</taxon>
        <taxon>Actinomycetes</taxon>
        <taxon>Propionibacteriales</taxon>
        <taxon>Kribbellaceae</taxon>
        <taxon>Kribbella</taxon>
    </lineage>
</organism>
<proteinExistence type="predicted"/>
<gene>
    <name evidence="1" type="ORF">HDA39_002837</name>
</gene>
<dbReference type="Proteomes" id="UP000549971">
    <property type="component" value="Unassembled WGS sequence"/>
</dbReference>
<protein>
    <submittedName>
        <fullName evidence="1">Uncharacterized protein</fullName>
    </submittedName>
</protein>
<dbReference type="AlphaFoldDB" id="A0A7W9MUL9"/>
<accession>A0A7W9MUL9</accession>
<evidence type="ECO:0000313" key="2">
    <source>
        <dbReference type="Proteomes" id="UP000549971"/>
    </source>
</evidence>
<sequence length="40" mass="4320">MDSIHTDEARELDLVLGDLETELPAAEAKIGTCRGGIYCI</sequence>
<keyword evidence="2" id="KW-1185">Reference proteome</keyword>
<evidence type="ECO:0000313" key="1">
    <source>
        <dbReference type="EMBL" id="MBB5836103.1"/>
    </source>
</evidence>
<reference evidence="1 2" key="1">
    <citation type="submission" date="2020-08" db="EMBL/GenBank/DDBJ databases">
        <title>Sequencing the genomes of 1000 actinobacteria strains.</title>
        <authorList>
            <person name="Klenk H.-P."/>
        </authorList>
    </citation>
    <scope>NUCLEOTIDE SEQUENCE [LARGE SCALE GENOMIC DNA]</scope>
    <source>
        <strain evidence="1 2">DSM 28967</strain>
    </source>
</reference>
<dbReference type="EMBL" id="JACHMY010000001">
    <property type="protein sequence ID" value="MBB5836103.1"/>
    <property type="molecule type" value="Genomic_DNA"/>
</dbReference>
<name>A0A7W9MUL9_9ACTN</name>